<gene>
    <name evidence="1" type="ORF">LTR97_004376</name>
</gene>
<evidence type="ECO:0000313" key="2">
    <source>
        <dbReference type="Proteomes" id="UP001310594"/>
    </source>
</evidence>
<reference evidence="1" key="1">
    <citation type="submission" date="2023-08" db="EMBL/GenBank/DDBJ databases">
        <title>Black Yeasts Isolated from many extreme environments.</title>
        <authorList>
            <person name="Coleine C."/>
            <person name="Stajich J.E."/>
            <person name="Selbmann L."/>
        </authorList>
    </citation>
    <scope>NUCLEOTIDE SEQUENCE</scope>
    <source>
        <strain evidence="1">CCFEE 5810</strain>
    </source>
</reference>
<name>A0AAN7ZNY9_9PEZI</name>
<dbReference type="AlphaFoldDB" id="A0AAN7ZNY9"/>
<dbReference type="EMBL" id="JAVRQU010000006">
    <property type="protein sequence ID" value="KAK5701561.1"/>
    <property type="molecule type" value="Genomic_DNA"/>
</dbReference>
<protein>
    <submittedName>
        <fullName evidence="1">Uncharacterized protein</fullName>
    </submittedName>
</protein>
<comment type="caution">
    <text evidence="1">The sequence shown here is derived from an EMBL/GenBank/DDBJ whole genome shotgun (WGS) entry which is preliminary data.</text>
</comment>
<sequence>MASEEDTTRLNAIGKLEERTCRRIGIQFNEHEAAGKFNEQSDSLLFSILPPEIRDLIWVFATAPFEDSNAVFEDTEYYYRPGHTARLRTDTALLRTCRRVWLEANAMPMLQAEHSFYLHRAAPDKRDPKWMSKLTEHNRRNFGELHLFVQMCNIEHLTAGTGMLRSMFLRTLPEPGDFQPRVLHVTLRHTDWYWWESDEPLRLQDSWVKALLNSPDLRSTQVFKLEMETLDYKVDQMITIIERLKTIESEIYETHVIDGKSMKTQFVLDEQVRTYDWDGPPNIANGTWDPYQGRHRLKYHVVTLTWRLRFPDIPRAFVPELRRAPRVSSQQINPASPNLMEKYAVTGPITRERRLRPVHLHRRRTEQFGRMRRVGREILYVSQRQAEAVQKAQRRRFEKWQGVGYMRELEARWEEEGSLLKFVD</sequence>
<organism evidence="1 2">
    <name type="scientific">Elasticomyces elasticus</name>
    <dbReference type="NCBI Taxonomy" id="574655"/>
    <lineage>
        <taxon>Eukaryota</taxon>
        <taxon>Fungi</taxon>
        <taxon>Dikarya</taxon>
        <taxon>Ascomycota</taxon>
        <taxon>Pezizomycotina</taxon>
        <taxon>Dothideomycetes</taxon>
        <taxon>Dothideomycetidae</taxon>
        <taxon>Mycosphaerellales</taxon>
        <taxon>Teratosphaeriaceae</taxon>
        <taxon>Elasticomyces</taxon>
    </lineage>
</organism>
<accession>A0AAN7ZNY9</accession>
<dbReference type="Proteomes" id="UP001310594">
    <property type="component" value="Unassembled WGS sequence"/>
</dbReference>
<proteinExistence type="predicted"/>
<evidence type="ECO:0000313" key="1">
    <source>
        <dbReference type="EMBL" id="KAK5701561.1"/>
    </source>
</evidence>